<dbReference type="SUPFAM" id="SSF52540">
    <property type="entry name" value="P-loop containing nucleoside triphosphate hydrolases"/>
    <property type="match status" value="1"/>
</dbReference>
<dbReference type="GO" id="GO:0016887">
    <property type="term" value="F:ATP hydrolysis activity"/>
    <property type="evidence" value="ECO:0007669"/>
    <property type="project" value="InterPro"/>
</dbReference>
<name>A0A9W6WFX5_9STRA</name>
<dbReference type="Gene3D" id="3.40.50.300">
    <property type="entry name" value="P-loop containing nucleotide triphosphate hydrolases"/>
    <property type="match status" value="1"/>
</dbReference>
<dbReference type="GO" id="GO:0005524">
    <property type="term" value="F:ATP binding"/>
    <property type="evidence" value="ECO:0007669"/>
    <property type="project" value="UniProtKB-KW"/>
</dbReference>
<feature type="domain" description="ABC transporter" evidence="5">
    <location>
        <begin position="52"/>
        <end position="299"/>
    </location>
</feature>
<dbReference type="InterPro" id="IPR003439">
    <property type="entry name" value="ABC_transporter-like_ATP-bd"/>
</dbReference>
<sequence length="327" mass="35505">MLLGLPSRVSPASTSYYEQFPVSTRSSDHCFVEASIFSPGKPILANQNPCTLSWTNLSYSVNTTTKNPDGQKTILNDITGRCAPGELTAIMRPSGCGKTTLLDILSDRIWTGTIKGTIFLNGEKRDVKTFRAVSSYVAQEDSLLGSFTVLETLEMAAGLTLPSNVTTICITKRVQNAIDDMGLRVCENTMVGDIFLKGISGGQKRRLSIAIEMLSDPSILLLNEPTSGLDSAATCNVVKLISRLSKEGRTVICTIHQPSSSFYEMFTNLLILTAGRTVYCGPRVKILSHFSSQGYSCPVPIPHRSKVGHSNGPKPTWFSRVSQSQVV</sequence>
<dbReference type="InterPro" id="IPR003593">
    <property type="entry name" value="AAA+_ATPase"/>
</dbReference>
<dbReference type="PROSITE" id="PS50893">
    <property type="entry name" value="ABC_TRANSPORTER_2"/>
    <property type="match status" value="1"/>
</dbReference>
<keyword evidence="2" id="KW-0813">Transport</keyword>
<protein>
    <submittedName>
        <fullName evidence="6">Unnamed protein product</fullName>
    </submittedName>
</protein>
<dbReference type="FunFam" id="3.40.50.300:FF:001305">
    <property type="entry name" value="ABCG transporter ABC superfamily"/>
    <property type="match status" value="1"/>
</dbReference>
<dbReference type="PANTHER" id="PTHR48042:SF11">
    <property type="entry name" value="ABC TRANSPORTER G FAMILY MEMBER 11"/>
    <property type="match status" value="1"/>
</dbReference>
<dbReference type="InterPro" id="IPR027417">
    <property type="entry name" value="P-loop_NTPase"/>
</dbReference>
<proteinExistence type="inferred from homology"/>
<dbReference type="OrthoDB" id="77049at2759"/>
<dbReference type="SMART" id="SM00382">
    <property type="entry name" value="AAA"/>
    <property type="match status" value="1"/>
</dbReference>
<keyword evidence="7" id="KW-1185">Reference proteome</keyword>
<dbReference type="EMBL" id="BSXW01000063">
    <property type="protein sequence ID" value="GMF11084.1"/>
    <property type="molecule type" value="Genomic_DNA"/>
</dbReference>
<dbReference type="AlphaFoldDB" id="A0A9W6WFX5"/>
<evidence type="ECO:0000256" key="3">
    <source>
        <dbReference type="ARBA" id="ARBA00022741"/>
    </source>
</evidence>
<comment type="similarity">
    <text evidence="1">Belongs to the ABC transporter superfamily. ABCG family. Eye pigment precursor importer (TC 3.A.1.204) subfamily.</text>
</comment>
<dbReference type="PANTHER" id="PTHR48042">
    <property type="entry name" value="ABC TRANSPORTER G FAMILY MEMBER 11"/>
    <property type="match status" value="1"/>
</dbReference>
<keyword evidence="3" id="KW-0547">Nucleotide-binding</keyword>
<gene>
    <name evidence="6" type="ORF">Plil01_000182600</name>
</gene>
<dbReference type="Pfam" id="PF00005">
    <property type="entry name" value="ABC_tran"/>
    <property type="match status" value="1"/>
</dbReference>
<dbReference type="PROSITE" id="PS00211">
    <property type="entry name" value="ABC_TRANSPORTER_1"/>
    <property type="match status" value="1"/>
</dbReference>
<reference evidence="6" key="1">
    <citation type="submission" date="2023-04" db="EMBL/GenBank/DDBJ databases">
        <title>Phytophthora lilii NBRC 32176.</title>
        <authorList>
            <person name="Ichikawa N."/>
            <person name="Sato H."/>
            <person name="Tonouchi N."/>
        </authorList>
    </citation>
    <scope>NUCLEOTIDE SEQUENCE</scope>
    <source>
        <strain evidence="6">NBRC 32176</strain>
    </source>
</reference>
<accession>A0A9W6WFX5</accession>
<evidence type="ECO:0000313" key="7">
    <source>
        <dbReference type="Proteomes" id="UP001165083"/>
    </source>
</evidence>
<evidence type="ECO:0000313" key="6">
    <source>
        <dbReference type="EMBL" id="GMF11084.1"/>
    </source>
</evidence>
<dbReference type="InterPro" id="IPR052215">
    <property type="entry name" value="Plant_ABCG"/>
</dbReference>
<evidence type="ECO:0000256" key="1">
    <source>
        <dbReference type="ARBA" id="ARBA00005814"/>
    </source>
</evidence>
<keyword evidence="4" id="KW-0067">ATP-binding</keyword>
<evidence type="ECO:0000256" key="2">
    <source>
        <dbReference type="ARBA" id="ARBA00022448"/>
    </source>
</evidence>
<evidence type="ECO:0000256" key="4">
    <source>
        <dbReference type="ARBA" id="ARBA00022840"/>
    </source>
</evidence>
<dbReference type="Proteomes" id="UP001165083">
    <property type="component" value="Unassembled WGS sequence"/>
</dbReference>
<dbReference type="InterPro" id="IPR017871">
    <property type="entry name" value="ABC_transporter-like_CS"/>
</dbReference>
<evidence type="ECO:0000259" key="5">
    <source>
        <dbReference type="PROSITE" id="PS50893"/>
    </source>
</evidence>
<organism evidence="6 7">
    <name type="scientific">Phytophthora lilii</name>
    <dbReference type="NCBI Taxonomy" id="2077276"/>
    <lineage>
        <taxon>Eukaryota</taxon>
        <taxon>Sar</taxon>
        <taxon>Stramenopiles</taxon>
        <taxon>Oomycota</taxon>
        <taxon>Peronosporomycetes</taxon>
        <taxon>Peronosporales</taxon>
        <taxon>Peronosporaceae</taxon>
        <taxon>Phytophthora</taxon>
    </lineage>
</organism>
<dbReference type="CDD" id="cd03213">
    <property type="entry name" value="ABCG_EPDR"/>
    <property type="match status" value="1"/>
</dbReference>
<comment type="caution">
    <text evidence="6">The sequence shown here is derived from an EMBL/GenBank/DDBJ whole genome shotgun (WGS) entry which is preliminary data.</text>
</comment>